<dbReference type="Proteomes" id="UP000054018">
    <property type="component" value="Unassembled WGS sequence"/>
</dbReference>
<accession>A0A0C9Y6Y7</accession>
<dbReference type="HOGENOM" id="CLU_2185007_0_0_1"/>
<feature type="compositionally biased region" description="Low complexity" evidence="1">
    <location>
        <begin position="18"/>
        <end position="28"/>
    </location>
</feature>
<feature type="region of interest" description="Disordered" evidence="1">
    <location>
        <begin position="1"/>
        <end position="40"/>
    </location>
</feature>
<feature type="compositionally biased region" description="Acidic residues" evidence="1">
    <location>
        <begin position="1"/>
        <end position="12"/>
    </location>
</feature>
<organism evidence="2 3">
    <name type="scientific">Pisolithus microcarpus 441</name>
    <dbReference type="NCBI Taxonomy" id="765257"/>
    <lineage>
        <taxon>Eukaryota</taxon>
        <taxon>Fungi</taxon>
        <taxon>Dikarya</taxon>
        <taxon>Basidiomycota</taxon>
        <taxon>Agaricomycotina</taxon>
        <taxon>Agaricomycetes</taxon>
        <taxon>Agaricomycetidae</taxon>
        <taxon>Boletales</taxon>
        <taxon>Sclerodermatineae</taxon>
        <taxon>Pisolithaceae</taxon>
        <taxon>Pisolithus</taxon>
    </lineage>
</organism>
<evidence type="ECO:0000313" key="3">
    <source>
        <dbReference type="Proteomes" id="UP000054018"/>
    </source>
</evidence>
<name>A0A0C9Y6Y7_9AGAM</name>
<sequence length="109" mass="11697">MTTNEEDREDEAEKYNPSSAETDSSSLSLPTGVNFREEGRDRNYSPAAVLKLDAESKVSSVVVVVELRVSDAIVRTGVSGGGPVESKSVVVDLGMVIVVSDEWDGMEMT</sequence>
<reference evidence="3" key="2">
    <citation type="submission" date="2015-01" db="EMBL/GenBank/DDBJ databases">
        <title>Evolutionary Origins and Diversification of the Mycorrhizal Mutualists.</title>
        <authorList>
            <consortium name="DOE Joint Genome Institute"/>
            <consortium name="Mycorrhizal Genomics Consortium"/>
            <person name="Kohler A."/>
            <person name="Kuo A."/>
            <person name="Nagy L.G."/>
            <person name="Floudas D."/>
            <person name="Copeland A."/>
            <person name="Barry K.W."/>
            <person name="Cichocki N."/>
            <person name="Veneault-Fourrey C."/>
            <person name="LaButti K."/>
            <person name="Lindquist E.A."/>
            <person name="Lipzen A."/>
            <person name="Lundell T."/>
            <person name="Morin E."/>
            <person name="Murat C."/>
            <person name="Riley R."/>
            <person name="Ohm R."/>
            <person name="Sun H."/>
            <person name="Tunlid A."/>
            <person name="Henrissat B."/>
            <person name="Grigoriev I.V."/>
            <person name="Hibbett D.S."/>
            <person name="Martin F."/>
        </authorList>
    </citation>
    <scope>NUCLEOTIDE SEQUENCE [LARGE SCALE GENOMIC DNA]</scope>
    <source>
        <strain evidence="3">441</strain>
    </source>
</reference>
<evidence type="ECO:0000256" key="1">
    <source>
        <dbReference type="SAM" id="MobiDB-lite"/>
    </source>
</evidence>
<proteinExistence type="predicted"/>
<dbReference type="OrthoDB" id="10630542at2759"/>
<dbReference type="EMBL" id="KN834056">
    <property type="protein sequence ID" value="KIK12701.1"/>
    <property type="molecule type" value="Genomic_DNA"/>
</dbReference>
<protein>
    <submittedName>
        <fullName evidence="2">Unplaced genomic scaffold scaffold_372, whole genome shotgun sequence</fullName>
    </submittedName>
</protein>
<reference evidence="2 3" key="1">
    <citation type="submission" date="2014-04" db="EMBL/GenBank/DDBJ databases">
        <authorList>
            <consortium name="DOE Joint Genome Institute"/>
            <person name="Kuo A."/>
            <person name="Kohler A."/>
            <person name="Costa M.D."/>
            <person name="Nagy L.G."/>
            <person name="Floudas D."/>
            <person name="Copeland A."/>
            <person name="Barry K.W."/>
            <person name="Cichocki N."/>
            <person name="Veneault-Fourrey C."/>
            <person name="LaButti K."/>
            <person name="Lindquist E.A."/>
            <person name="Lipzen A."/>
            <person name="Lundell T."/>
            <person name="Morin E."/>
            <person name="Murat C."/>
            <person name="Sun H."/>
            <person name="Tunlid A."/>
            <person name="Henrissat B."/>
            <person name="Grigoriev I.V."/>
            <person name="Hibbett D.S."/>
            <person name="Martin F."/>
            <person name="Nordberg H.P."/>
            <person name="Cantor M.N."/>
            <person name="Hua S.X."/>
        </authorList>
    </citation>
    <scope>NUCLEOTIDE SEQUENCE [LARGE SCALE GENOMIC DNA]</scope>
    <source>
        <strain evidence="2 3">441</strain>
    </source>
</reference>
<evidence type="ECO:0000313" key="2">
    <source>
        <dbReference type="EMBL" id="KIK12701.1"/>
    </source>
</evidence>
<gene>
    <name evidence="2" type="ORF">PISMIDRAFT_18551</name>
</gene>
<keyword evidence="3" id="KW-1185">Reference proteome</keyword>
<dbReference type="AlphaFoldDB" id="A0A0C9Y6Y7"/>